<comment type="catalytic activity">
    <reaction evidence="10 12">
        <text>dTMP + ATP = dTDP + ADP</text>
        <dbReference type="Rhea" id="RHEA:13517"/>
        <dbReference type="ChEBI" id="CHEBI:30616"/>
        <dbReference type="ChEBI" id="CHEBI:58369"/>
        <dbReference type="ChEBI" id="CHEBI:63528"/>
        <dbReference type="ChEBI" id="CHEBI:456216"/>
        <dbReference type="EC" id="2.7.4.9"/>
    </reaction>
</comment>
<comment type="function">
    <text evidence="11 12">Phosphorylation of dTMP to form dTDP in both de novo and salvage pathways of dTTP synthesis.</text>
</comment>
<feature type="binding site" evidence="12">
    <location>
        <begin position="10"/>
        <end position="17"/>
    </location>
    <ligand>
        <name>ATP</name>
        <dbReference type="ChEBI" id="CHEBI:30616"/>
    </ligand>
</feature>
<sequence length="211" mass="22870">MSGRFITLEGGEGAGKSTLLQGLRAYLAERGIEPLFTREPGGTALGEGVRALVLDPALRGMCAESELLLMFAARAQLVRESIRPALEAGQWVVCDRFTDASFAYQGGGRGQPRERIADLERWAAADLRPDLTLLLDLPVDTGRARAAGRGEESDRIEREGDGFFERIRAAYLQRAAEQPERFRILDATRSAQEVLAAATEALEPLLAGGAE</sequence>
<keyword evidence="7 12" id="KW-0418">Kinase</keyword>
<feature type="domain" description="Thymidylate kinase-like" evidence="13">
    <location>
        <begin position="8"/>
        <end position="195"/>
    </location>
</feature>
<evidence type="ECO:0000256" key="7">
    <source>
        <dbReference type="ARBA" id="ARBA00022777"/>
    </source>
</evidence>
<keyword evidence="15" id="KW-1185">Reference proteome</keyword>
<keyword evidence="5 12" id="KW-0545">Nucleotide biosynthesis</keyword>
<dbReference type="GO" id="GO:0006227">
    <property type="term" value="P:dUDP biosynthetic process"/>
    <property type="evidence" value="ECO:0007669"/>
    <property type="project" value="TreeGrafter"/>
</dbReference>
<keyword evidence="6 12" id="KW-0547">Nucleotide-binding</keyword>
<dbReference type="Proteomes" id="UP000541636">
    <property type="component" value="Unassembled WGS sequence"/>
</dbReference>
<dbReference type="GO" id="GO:0006235">
    <property type="term" value="P:dTTP biosynthetic process"/>
    <property type="evidence" value="ECO:0007669"/>
    <property type="project" value="UniProtKB-UniRule"/>
</dbReference>
<dbReference type="Gene3D" id="3.40.50.300">
    <property type="entry name" value="P-loop containing nucleotide triphosphate hydrolases"/>
    <property type="match status" value="1"/>
</dbReference>
<proteinExistence type="inferred from homology"/>
<dbReference type="GO" id="GO:0006233">
    <property type="term" value="P:dTDP biosynthetic process"/>
    <property type="evidence" value="ECO:0007669"/>
    <property type="project" value="InterPro"/>
</dbReference>
<evidence type="ECO:0000256" key="3">
    <source>
        <dbReference type="ARBA" id="ARBA00017144"/>
    </source>
</evidence>
<keyword evidence="4 12" id="KW-0808">Transferase</keyword>
<evidence type="ECO:0000256" key="5">
    <source>
        <dbReference type="ARBA" id="ARBA00022727"/>
    </source>
</evidence>
<dbReference type="NCBIfam" id="TIGR00041">
    <property type="entry name" value="DTMP_kinase"/>
    <property type="match status" value="1"/>
</dbReference>
<comment type="similarity">
    <text evidence="1 12">Belongs to the thymidylate kinase family.</text>
</comment>
<dbReference type="GO" id="GO:0005524">
    <property type="term" value="F:ATP binding"/>
    <property type="evidence" value="ECO:0007669"/>
    <property type="project" value="UniProtKB-UniRule"/>
</dbReference>
<evidence type="ECO:0000313" key="14">
    <source>
        <dbReference type="EMBL" id="NKZ37755.1"/>
    </source>
</evidence>
<dbReference type="FunFam" id="3.40.50.300:FF:000225">
    <property type="entry name" value="Thymidylate kinase"/>
    <property type="match status" value="1"/>
</dbReference>
<dbReference type="InterPro" id="IPR018094">
    <property type="entry name" value="Thymidylate_kinase"/>
</dbReference>
<evidence type="ECO:0000259" key="13">
    <source>
        <dbReference type="Pfam" id="PF02223"/>
    </source>
</evidence>
<evidence type="ECO:0000256" key="11">
    <source>
        <dbReference type="ARBA" id="ARBA00057735"/>
    </source>
</evidence>
<evidence type="ECO:0000256" key="9">
    <source>
        <dbReference type="ARBA" id="ARBA00029962"/>
    </source>
</evidence>
<accession>A0A846ZFJ5</accession>
<keyword evidence="8 12" id="KW-0067">ATP-binding</keyword>
<dbReference type="GO" id="GO:0004798">
    <property type="term" value="F:dTMP kinase activity"/>
    <property type="evidence" value="ECO:0007669"/>
    <property type="project" value="UniProtKB-UniRule"/>
</dbReference>
<protein>
    <recommendedName>
        <fullName evidence="3 12">Thymidylate kinase</fullName>
        <ecNumber evidence="2 12">2.7.4.9</ecNumber>
    </recommendedName>
    <alternativeName>
        <fullName evidence="9 12">dTMP kinase</fullName>
    </alternativeName>
</protein>
<dbReference type="GO" id="GO:0005829">
    <property type="term" value="C:cytosol"/>
    <property type="evidence" value="ECO:0007669"/>
    <property type="project" value="TreeGrafter"/>
</dbReference>
<evidence type="ECO:0000256" key="1">
    <source>
        <dbReference type="ARBA" id="ARBA00009776"/>
    </source>
</evidence>
<evidence type="ECO:0000256" key="2">
    <source>
        <dbReference type="ARBA" id="ARBA00012980"/>
    </source>
</evidence>
<evidence type="ECO:0000256" key="12">
    <source>
        <dbReference type="HAMAP-Rule" id="MF_00165"/>
    </source>
</evidence>
<dbReference type="PANTHER" id="PTHR10344">
    <property type="entry name" value="THYMIDYLATE KINASE"/>
    <property type="match status" value="1"/>
</dbReference>
<evidence type="ECO:0000256" key="6">
    <source>
        <dbReference type="ARBA" id="ARBA00022741"/>
    </source>
</evidence>
<dbReference type="HAMAP" id="MF_00165">
    <property type="entry name" value="Thymidylate_kinase"/>
    <property type="match status" value="1"/>
</dbReference>
<dbReference type="AlphaFoldDB" id="A0A846ZFJ5"/>
<dbReference type="CDD" id="cd01672">
    <property type="entry name" value="TMPK"/>
    <property type="match status" value="1"/>
</dbReference>
<dbReference type="RefSeq" id="WP_168608289.1">
    <property type="nucleotide sequence ID" value="NZ_JAAZQD010000001.1"/>
</dbReference>
<evidence type="ECO:0000256" key="10">
    <source>
        <dbReference type="ARBA" id="ARBA00048743"/>
    </source>
</evidence>
<gene>
    <name evidence="12" type="primary">tmk</name>
    <name evidence="14" type="ORF">HF690_02150</name>
</gene>
<organism evidence="14 15">
    <name type="scientific">Oleiagrimonas citrea</name>
    <dbReference type="NCBI Taxonomy" id="1665687"/>
    <lineage>
        <taxon>Bacteria</taxon>
        <taxon>Pseudomonadati</taxon>
        <taxon>Pseudomonadota</taxon>
        <taxon>Gammaproteobacteria</taxon>
        <taxon>Lysobacterales</taxon>
        <taxon>Rhodanobacteraceae</taxon>
        <taxon>Oleiagrimonas</taxon>
    </lineage>
</organism>
<dbReference type="SUPFAM" id="SSF52540">
    <property type="entry name" value="P-loop containing nucleoside triphosphate hydrolases"/>
    <property type="match status" value="1"/>
</dbReference>
<evidence type="ECO:0000256" key="4">
    <source>
        <dbReference type="ARBA" id="ARBA00022679"/>
    </source>
</evidence>
<evidence type="ECO:0000313" key="15">
    <source>
        <dbReference type="Proteomes" id="UP000541636"/>
    </source>
</evidence>
<dbReference type="EMBL" id="JAAZQD010000001">
    <property type="protein sequence ID" value="NKZ37755.1"/>
    <property type="molecule type" value="Genomic_DNA"/>
</dbReference>
<comment type="caution">
    <text evidence="14">The sequence shown here is derived from an EMBL/GenBank/DDBJ whole genome shotgun (WGS) entry which is preliminary data.</text>
</comment>
<dbReference type="InterPro" id="IPR027417">
    <property type="entry name" value="P-loop_NTPase"/>
</dbReference>
<dbReference type="EC" id="2.7.4.9" evidence="2 12"/>
<evidence type="ECO:0000256" key="8">
    <source>
        <dbReference type="ARBA" id="ARBA00022840"/>
    </source>
</evidence>
<name>A0A846ZFJ5_9GAMM</name>
<dbReference type="InterPro" id="IPR039430">
    <property type="entry name" value="Thymidylate_kin-like_dom"/>
</dbReference>
<reference evidence="14 15" key="1">
    <citation type="journal article" date="2017" name="Int. J. Syst. Evol. Microbiol.">
        <title>Oleiagrimonas citrea sp. nov., a marine bacterium isolated from tidal flat sediment and emended description of the genus Oleiagrimonas Fang et al. 2015 and Oleiagrimonas soli.</title>
        <authorList>
            <person name="Yang S.H."/>
            <person name="Seo H.S."/>
            <person name="Seong C.N."/>
            <person name="Kwon K.K."/>
        </authorList>
    </citation>
    <scope>NUCLEOTIDE SEQUENCE [LARGE SCALE GENOMIC DNA]</scope>
    <source>
        <strain evidence="14 15">MEBiC09124</strain>
    </source>
</reference>
<dbReference type="Pfam" id="PF02223">
    <property type="entry name" value="Thymidylate_kin"/>
    <property type="match status" value="1"/>
</dbReference>
<dbReference type="PANTHER" id="PTHR10344:SF4">
    <property type="entry name" value="UMP-CMP KINASE 2, MITOCHONDRIAL"/>
    <property type="match status" value="1"/>
</dbReference>